<dbReference type="EMBL" id="VBAN01000180">
    <property type="protein sequence ID" value="TMI82067.1"/>
    <property type="molecule type" value="Genomic_DNA"/>
</dbReference>
<organism evidence="1 2">
    <name type="scientific">Candidatus Segetimicrobium genomatis</name>
    <dbReference type="NCBI Taxonomy" id="2569760"/>
    <lineage>
        <taxon>Bacteria</taxon>
        <taxon>Bacillati</taxon>
        <taxon>Candidatus Sysuimicrobiota</taxon>
        <taxon>Candidatus Sysuimicrobiia</taxon>
        <taxon>Candidatus Sysuimicrobiales</taxon>
        <taxon>Candidatus Segetimicrobiaceae</taxon>
        <taxon>Candidatus Segetimicrobium</taxon>
    </lineage>
</organism>
<dbReference type="NCBIfam" id="NF005679">
    <property type="entry name" value="PRK07475.1"/>
    <property type="match status" value="1"/>
</dbReference>
<protein>
    <submittedName>
        <fullName evidence="1">Aspartate/glutamate racemase family protein</fullName>
    </submittedName>
</protein>
<dbReference type="AlphaFoldDB" id="A0A537JES8"/>
<comment type="caution">
    <text evidence="1">The sequence shown here is derived from an EMBL/GenBank/DDBJ whole genome shotgun (WGS) entry which is preliminary data.</text>
</comment>
<dbReference type="Proteomes" id="UP000318093">
    <property type="component" value="Unassembled WGS sequence"/>
</dbReference>
<sequence length="238" mass="25529">MKVRGGRNLYGHDIGILVLDTVFPRIPGDIGHAGTFPFPVLYHKVRNASPARVVREGDPALLEGFVAGARTLEASGVAAITTSCGFLAMFQRQLAEAVRVPVFTSALQLVPLVSRMLGPDRAVGVLTVDGLALGPRHLAGAGITEDIRLVIRGLERGHAFTPALLENETELDVEAARRENVEAAREMVERHPEVGAIVLECTNMPPYAAAIREATGLPVFDITALVRMVYAALHPPAY</sequence>
<name>A0A537JES8_9BACT</name>
<reference evidence="1 2" key="1">
    <citation type="journal article" date="2019" name="Nat. Microbiol.">
        <title>Mediterranean grassland soil C-N compound turnover is dependent on rainfall and depth, and is mediated by genomically divergent microorganisms.</title>
        <authorList>
            <person name="Diamond S."/>
            <person name="Andeer P.F."/>
            <person name="Li Z."/>
            <person name="Crits-Christoph A."/>
            <person name="Burstein D."/>
            <person name="Anantharaman K."/>
            <person name="Lane K.R."/>
            <person name="Thomas B.C."/>
            <person name="Pan C."/>
            <person name="Northen T.R."/>
            <person name="Banfield J.F."/>
        </authorList>
    </citation>
    <scope>NUCLEOTIDE SEQUENCE [LARGE SCALE GENOMIC DNA]</scope>
    <source>
        <strain evidence="1">NP_6</strain>
    </source>
</reference>
<evidence type="ECO:0000313" key="2">
    <source>
        <dbReference type="Proteomes" id="UP000318093"/>
    </source>
</evidence>
<dbReference type="GO" id="GO:0047661">
    <property type="term" value="F:amino-acid racemase activity"/>
    <property type="evidence" value="ECO:0007669"/>
    <property type="project" value="InterPro"/>
</dbReference>
<dbReference type="Gene3D" id="3.40.50.1860">
    <property type="match status" value="1"/>
</dbReference>
<accession>A0A537JES8</accession>
<dbReference type="Pfam" id="PF01177">
    <property type="entry name" value="Asp_Glu_race"/>
    <property type="match status" value="1"/>
</dbReference>
<gene>
    <name evidence="1" type="ORF">E6H03_06160</name>
</gene>
<dbReference type="InterPro" id="IPR015942">
    <property type="entry name" value="Asp/Glu/hydantoin_racemase"/>
</dbReference>
<evidence type="ECO:0000313" key="1">
    <source>
        <dbReference type="EMBL" id="TMI82067.1"/>
    </source>
</evidence>
<dbReference type="InterPro" id="IPR001920">
    <property type="entry name" value="Asp/Glu_race"/>
</dbReference>
<proteinExistence type="predicted"/>